<dbReference type="EMBL" id="CP036275">
    <property type="protein sequence ID" value="QDU38461.1"/>
    <property type="molecule type" value="Genomic_DNA"/>
</dbReference>
<dbReference type="KEGG" id="mri:Mal4_27880"/>
<dbReference type="PIRSF" id="PIRSF019307">
    <property type="entry name" value="UCP019307"/>
    <property type="match status" value="1"/>
</dbReference>
<dbReference type="AlphaFoldDB" id="A0A517Z7Q0"/>
<dbReference type="InterPro" id="IPR014710">
    <property type="entry name" value="RmlC-like_jellyroll"/>
</dbReference>
<evidence type="ECO:0000313" key="2">
    <source>
        <dbReference type="EMBL" id="QDU38461.1"/>
    </source>
</evidence>
<dbReference type="InterPro" id="IPR047121">
    <property type="entry name" value="YjiB-like"/>
</dbReference>
<dbReference type="InterPro" id="IPR011051">
    <property type="entry name" value="RmlC_Cupin_sf"/>
</dbReference>
<dbReference type="Gene3D" id="2.60.120.10">
    <property type="entry name" value="Jelly Rolls"/>
    <property type="match status" value="1"/>
</dbReference>
<organism evidence="2 3">
    <name type="scientific">Maioricimonas rarisocia</name>
    <dbReference type="NCBI Taxonomy" id="2528026"/>
    <lineage>
        <taxon>Bacteria</taxon>
        <taxon>Pseudomonadati</taxon>
        <taxon>Planctomycetota</taxon>
        <taxon>Planctomycetia</taxon>
        <taxon>Planctomycetales</taxon>
        <taxon>Planctomycetaceae</taxon>
        <taxon>Maioricimonas</taxon>
    </lineage>
</organism>
<dbReference type="OrthoDB" id="9791759at2"/>
<proteinExistence type="predicted"/>
<feature type="region of interest" description="Disordered" evidence="1">
    <location>
        <begin position="155"/>
        <end position="178"/>
    </location>
</feature>
<dbReference type="PANTHER" id="PTHR36448">
    <property type="entry name" value="BLR7373 PROTEIN"/>
    <property type="match status" value="1"/>
</dbReference>
<dbReference type="Proteomes" id="UP000320496">
    <property type="component" value="Chromosome"/>
</dbReference>
<protein>
    <recommendedName>
        <fullName evidence="4">Cupin domain protein</fullName>
    </recommendedName>
</protein>
<accession>A0A517Z7Q0</accession>
<dbReference type="CDD" id="cd02219">
    <property type="entry name" value="cupin_YjlB-like"/>
    <property type="match status" value="1"/>
</dbReference>
<dbReference type="InterPro" id="IPR014500">
    <property type="entry name" value="UCP019307_cupin"/>
</dbReference>
<evidence type="ECO:0008006" key="4">
    <source>
        <dbReference type="Google" id="ProtNLM"/>
    </source>
</evidence>
<dbReference type="PANTHER" id="PTHR36448:SF2">
    <property type="entry name" value="CUPIN TYPE-1 DOMAIN-CONTAINING PROTEIN"/>
    <property type="match status" value="1"/>
</dbReference>
<gene>
    <name evidence="2" type="ORF">Mal4_27880</name>
</gene>
<name>A0A517Z7Q0_9PLAN</name>
<dbReference type="SUPFAM" id="SSF51182">
    <property type="entry name" value="RmlC-like cupins"/>
    <property type="match status" value="1"/>
</dbReference>
<dbReference type="RefSeq" id="WP_145369740.1">
    <property type="nucleotide sequence ID" value="NZ_CP036275.1"/>
</dbReference>
<evidence type="ECO:0000256" key="1">
    <source>
        <dbReference type="SAM" id="MobiDB-lite"/>
    </source>
</evidence>
<evidence type="ECO:0000313" key="3">
    <source>
        <dbReference type="Proteomes" id="UP000320496"/>
    </source>
</evidence>
<reference evidence="2 3" key="1">
    <citation type="submission" date="2019-02" db="EMBL/GenBank/DDBJ databases">
        <title>Deep-cultivation of Planctomycetes and their phenomic and genomic characterization uncovers novel biology.</title>
        <authorList>
            <person name="Wiegand S."/>
            <person name="Jogler M."/>
            <person name="Boedeker C."/>
            <person name="Pinto D."/>
            <person name="Vollmers J."/>
            <person name="Rivas-Marin E."/>
            <person name="Kohn T."/>
            <person name="Peeters S.H."/>
            <person name="Heuer A."/>
            <person name="Rast P."/>
            <person name="Oberbeckmann S."/>
            <person name="Bunk B."/>
            <person name="Jeske O."/>
            <person name="Meyerdierks A."/>
            <person name="Storesund J.E."/>
            <person name="Kallscheuer N."/>
            <person name="Luecker S."/>
            <person name="Lage O.M."/>
            <person name="Pohl T."/>
            <person name="Merkel B.J."/>
            <person name="Hornburger P."/>
            <person name="Mueller R.-W."/>
            <person name="Bruemmer F."/>
            <person name="Labrenz M."/>
            <person name="Spormann A.M."/>
            <person name="Op den Camp H."/>
            <person name="Overmann J."/>
            <person name="Amann R."/>
            <person name="Jetten M.S.M."/>
            <person name="Mascher T."/>
            <person name="Medema M.H."/>
            <person name="Devos D.P."/>
            <person name="Kaster A.-K."/>
            <person name="Ovreas L."/>
            <person name="Rohde M."/>
            <person name="Galperin M.Y."/>
            <person name="Jogler C."/>
        </authorList>
    </citation>
    <scope>NUCLEOTIDE SEQUENCE [LARGE SCALE GENOMIC DNA]</scope>
    <source>
        <strain evidence="2 3">Mal4</strain>
    </source>
</reference>
<sequence length="178" mass="18947">MAASEPKVEAQVLQGDGAFPNNPHLPLLVYRRAIDPGGPSAAGEFEEAYERNGWTGSWRNGVFAFHHFHSTAHEVLGIAAGSAKIQFGGPEGPIIEVNAGDMAILPAGTSHKRVDASDDLLVVGAYPQGQSDYDMLRGNPDETPEARERIAAVSLPEADPLFGPDGPLLEHWQKSANA</sequence>
<keyword evidence="3" id="KW-1185">Reference proteome</keyword>